<evidence type="ECO:0000256" key="7">
    <source>
        <dbReference type="ARBA" id="ARBA00022588"/>
    </source>
</evidence>
<keyword evidence="9" id="KW-0809">Transit peptide</keyword>
<keyword evidence="13" id="KW-1185">Reference proteome</keyword>
<organism evidence="13 14">
    <name type="scientific">Polistes dominula</name>
    <name type="common">European paper wasp</name>
    <name type="synonym">Vespa dominula</name>
    <dbReference type="NCBI Taxonomy" id="743375"/>
    <lineage>
        <taxon>Eukaryota</taxon>
        <taxon>Metazoa</taxon>
        <taxon>Ecdysozoa</taxon>
        <taxon>Arthropoda</taxon>
        <taxon>Hexapoda</taxon>
        <taxon>Insecta</taxon>
        <taxon>Pterygota</taxon>
        <taxon>Neoptera</taxon>
        <taxon>Endopterygota</taxon>
        <taxon>Hymenoptera</taxon>
        <taxon>Apocrita</taxon>
        <taxon>Aculeata</taxon>
        <taxon>Vespoidea</taxon>
        <taxon>Vespidae</taxon>
        <taxon>Polistinae</taxon>
        <taxon>Polistini</taxon>
        <taxon>Polistes</taxon>
    </lineage>
</organism>
<dbReference type="InterPro" id="IPR011990">
    <property type="entry name" value="TPR-like_helical_dom_sf"/>
</dbReference>
<keyword evidence="11" id="KW-0539">Nucleus</keyword>
<comment type="similarity">
    <text evidence="4">Belongs to the ECSIT family.</text>
</comment>
<evidence type="ECO:0000313" key="14">
    <source>
        <dbReference type="RefSeq" id="XP_015180111.1"/>
    </source>
</evidence>
<evidence type="ECO:0000256" key="11">
    <source>
        <dbReference type="ARBA" id="ARBA00023242"/>
    </source>
</evidence>
<keyword evidence="6" id="KW-0963">Cytoplasm</keyword>
<evidence type="ECO:0000256" key="10">
    <source>
        <dbReference type="ARBA" id="ARBA00023128"/>
    </source>
</evidence>
<dbReference type="InterPro" id="IPR029342">
    <property type="entry name" value="ECIST_C"/>
</dbReference>
<dbReference type="GeneID" id="107068341"/>
<dbReference type="RefSeq" id="XP_015180111.1">
    <property type="nucleotide sequence ID" value="XM_015324625.1"/>
</dbReference>
<sequence>MIYNKLFLRYVVRNKTLVFKYSVITNEKLNGCCLIPILERNRLFHTNQNLCRQPQTLVKYMFENAKEKKKETFLEIIRTYEQDKHRRGQIEFIKLALKYMKAYGLHRDLEAYKAILNIFPKGPYIANNYYTAVFRYYPKHQDTATDVLEQMEKNRVIPDREVETILLNIFGKHADPLKKVWRMLYWMPKFKNVTPWPVPKPIPTDPKVLARLAIQKISSVDVTSVISEFETKELEEYLEDTWIISAISRIQKDLLLDHAKSRTNIPIYVEGPFKIWVADQSVDYFTLRADPIKRTKKYEDIDDVSNIKIPFWKTQEIAVEPTVHDQDDGVYFAVCATGTSSKDSAVSWIRFLQKDNPILEKIPILIKLSSSVETEIVIMNANMNLQKKINNNSVDSGKSLDKFTK</sequence>
<name>A0ABM1IIS4_POLDO</name>
<evidence type="ECO:0000259" key="12">
    <source>
        <dbReference type="SMART" id="SM01284"/>
    </source>
</evidence>
<dbReference type="Gene3D" id="1.25.40.10">
    <property type="entry name" value="Tetratricopeptide repeat domain"/>
    <property type="match status" value="1"/>
</dbReference>
<dbReference type="PANTHER" id="PTHR13113">
    <property type="entry name" value="ECSIT EVOLUTIONARILY CONSERVED SIGNALING INTERMEDIATE IN TOLL PATHWAYS"/>
    <property type="match status" value="1"/>
</dbReference>
<dbReference type="InterPro" id="IPR010418">
    <property type="entry name" value="ECSIT"/>
</dbReference>
<proteinExistence type="inferred from homology"/>
<accession>A0ABM1IIS4</accession>
<reference evidence="14" key="1">
    <citation type="submission" date="2025-08" db="UniProtKB">
        <authorList>
            <consortium name="RefSeq"/>
        </authorList>
    </citation>
    <scope>IDENTIFICATION</scope>
    <source>
        <tissue evidence="14">Whole body</tissue>
    </source>
</reference>
<keyword evidence="7" id="KW-0399">Innate immunity</keyword>
<evidence type="ECO:0000256" key="4">
    <source>
        <dbReference type="ARBA" id="ARBA00007674"/>
    </source>
</evidence>
<evidence type="ECO:0000256" key="5">
    <source>
        <dbReference type="ARBA" id="ARBA00019998"/>
    </source>
</evidence>
<evidence type="ECO:0000256" key="6">
    <source>
        <dbReference type="ARBA" id="ARBA00022490"/>
    </source>
</evidence>
<dbReference type="InterPro" id="IPR046448">
    <property type="entry name" value="ECSIT_N"/>
</dbReference>
<evidence type="ECO:0000256" key="1">
    <source>
        <dbReference type="ARBA" id="ARBA00004123"/>
    </source>
</evidence>
<gene>
    <name evidence="14" type="primary">LOC107068341</name>
</gene>
<comment type="subcellular location">
    <subcellularLocation>
        <location evidence="3">Cytoplasm</location>
    </subcellularLocation>
    <subcellularLocation>
        <location evidence="2">Mitochondrion</location>
    </subcellularLocation>
    <subcellularLocation>
        <location evidence="1">Nucleus</location>
    </subcellularLocation>
</comment>
<evidence type="ECO:0000256" key="9">
    <source>
        <dbReference type="ARBA" id="ARBA00022946"/>
    </source>
</evidence>
<evidence type="ECO:0000256" key="8">
    <source>
        <dbReference type="ARBA" id="ARBA00022859"/>
    </source>
</evidence>
<keyword evidence="8" id="KW-0391">Immunity</keyword>
<dbReference type="Proteomes" id="UP000694924">
    <property type="component" value="Unplaced"/>
</dbReference>
<evidence type="ECO:0000256" key="2">
    <source>
        <dbReference type="ARBA" id="ARBA00004173"/>
    </source>
</evidence>
<evidence type="ECO:0000256" key="3">
    <source>
        <dbReference type="ARBA" id="ARBA00004496"/>
    </source>
</evidence>
<evidence type="ECO:0000313" key="13">
    <source>
        <dbReference type="Proteomes" id="UP000694924"/>
    </source>
</evidence>
<keyword evidence="10" id="KW-0496">Mitochondrion</keyword>
<dbReference type="SMART" id="SM01284">
    <property type="entry name" value="ECSIT_Cterm"/>
    <property type="match status" value="1"/>
</dbReference>
<protein>
    <recommendedName>
        <fullName evidence="5">Evolutionarily conserved signaling intermediate in Toll pathway, mitochondrial</fullName>
    </recommendedName>
</protein>
<dbReference type="PANTHER" id="PTHR13113:SF1">
    <property type="entry name" value="EVOLUTIONARILY CONSERVED SIGNALING INTERMEDIATE IN TOLL PATHWAY, MITOCHONDRIAL"/>
    <property type="match status" value="1"/>
</dbReference>
<feature type="domain" description="ECSIT C-terminal" evidence="12">
    <location>
        <begin position="248"/>
        <end position="369"/>
    </location>
</feature>
<dbReference type="Pfam" id="PF06239">
    <property type="entry name" value="ECSIT_N"/>
    <property type="match status" value="1"/>
</dbReference>
<dbReference type="Pfam" id="PF14784">
    <property type="entry name" value="ECSIT_C"/>
    <property type="match status" value="1"/>
</dbReference>